<feature type="domain" description="Pyrimidine nucleoside phosphorylase C-terminal" evidence="8">
    <location>
        <begin position="351"/>
        <end position="425"/>
    </location>
</feature>
<dbReference type="EMBL" id="JAFBCY010000002">
    <property type="protein sequence ID" value="MBM7851663.1"/>
    <property type="molecule type" value="Genomic_DNA"/>
</dbReference>
<evidence type="ECO:0000256" key="5">
    <source>
        <dbReference type="ARBA" id="ARBA00022679"/>
    </source>
</evidence>
<dbReference type="RefSeq" id="WP_204950067.1">
    <property type="nucleotide sequence ID" value="NZ_BSFF01000001.1"/>
</dbReference>
<keyword evidence="11" id="KW-1185">Reference proteome</keyword>
<dbReference type="SUPFAM" id="SSF52418">
    <property type="entry name" value="Nucleoside phosphorylase/phosphoribosyltransferase catalytic domain"/>
    <property type="match status" value="1"/>
</dbReference>
<comment type="caution">
    <text evidence="9">The sequence shown here is derived from an EMBL/GenBank/DDBJ whole genome shotgun (WGS) entry which is preliminary data.</text>
</comment>
<dbReference type="InterPro" id="IPR017872">
    <property type="entry name" value="Pyrmidine_PPase_CS"/>
</dbReference>
<dbReference type="InterPro" id="IPR017459">
    <property type="entry name" value="Glycosyl_Trfase_fam3_N_dom"/>
</dbReference>
<evidence type="ECO:0000256" key="3">
    <source>
        <dbReference type="ARBA" id="ARBA00011892"/>
    </source>
</evidence>
<reference evidence="10 11" key="2">
    <citation type="submission" date="2021-01" db="EMBL/GenBank/DDBJ databases">
        <title>Genomic Encyclopedia of Type Strains, Phase IV (KMG-IV): sequencing the most valuable type-strain genomes for metagenomic binning, comparative biology and taxonomic classification.</title>
        <authorList>
            <person name="Goeker M."/>
        </authorList>
    </citation>
    <scope>NUCLEOTIDE SEQUENCE [LARGE SCALE GENOMIC DNA]</scope>
    <source>
        <strain evidence="10 11">DSM 6130</strain>
    </source>
</reference>
<dbReference type="GO" id="GO:0006206">
    <property type="term" value="P:pyrimidine nucleobase metabolic process"/>
    <property type="evidence" value="ECO:0007669"/>
    <property type="project" value="InterPro"/>
</dbReference>
<reference evidence="9" key="1">
    <citation type="journal article" date="2014" name="Int. J. Syst. Evol. Microbiol.">
        <title>Complete genome sequence of Corynebacterium casei LMG S-19264T (=DSM 44701T), isolated from a smear-ripened cheese.</title>
        <authorList>
            <consortium name="US DOE Joint Genome Institute (JGI-PGF)"/>
            <person name="Walter F."/>
            <person name="Albersmeier A."/>
            <person name="Kalinowski J."/>
            <person name="Ruckert C."/>
        </authorList>
    </citation>
    <scope>NUCLEOTIDE SEQUENCE</scope>
    <source>
        <strain evidence="9">VKM B-1606</strain>
    </source>
</reference>
<evidence type="ECO:0000313" key="9">
    <source>
        <dbReference type="EMBL" id="GLK54723.1"/>
    </source>
</evidence>
<dbReference type="Gene3D" id="3.40.1030.10">
    <property type="entry name" value="Nucleoside phosphorylase/phosphoribosyltransferase catalytic domain"/>
    <property type="match status" value="1"/>
</dbReference>
<dbReference type="AlphaFoldDB" id="A0A9W6IQN6"/>
<keyword evidence="5 7" id="KW-0808">Transferase</keyword>
<sequence>MASDLPPQEILRRKRDGARLSAGEIGALVAGVASGDLSDAQVGAFAMAAFLKGLDRDETVALTRAMTASGRTLNWDDLPGPVVDKHSTGGVGDTVSLLLAPALAACGACVPMIAGRGLGHTGGTVDKLEAIPGYAVRPGLDALRATVRDVGCAIVGQTPDLAPADGRLYAIRDVTGTVEAIPLLTSSILSKKLAAGLGGLAMDVKTGSGAFMPAYDDARRLATSLVEVARGAGLPTVALLTDMDQPLAHVAGNALETAHAVAILTGRRSDARLMEVTLALGAEALLLAGLTDDAAAGRATLARAFASGAAAERFGRMGAALGGPVDLMERPDAHLAAAPVVVEVAPESPGRVVRIEVRALGLAVVGLGGGRTRPDQTIDPAVGLDQLALVGAEVGPGRPLARVHARDAATADRAAAAVRRAYEIGDGAAAAERPLIQERIA</sequence>
<dbReference type="InterPro" id="IPR000053">
    <property type="entry name" value="Thymidine/pyrmidine_PPase"/>
</dbReference>
<dbReference type="PIRSF" id="PIRSF000478">
    <property type="entry name" value="TP_PyNP"/>
    <property type="match status" value="1"/>
</dbReference>
<evidence type="ECO:0000313" key="11">
    <source>
        <dbReference type="Proteomes" id="UP000758856"/>
    </source>
</evidence>
<evidence type="ECO:0000256" key="2">
    <source>
        <dbReference type="ARBA" id="ARBA00011738"/>
    </source>
</evidence>
<dbReference type="InterPro" id="IPR036566">
    <property type="entry name" value="PYNP-like_C_sf"/>
</dbReference>
<dbReference type="InterPro" id="IPR000312">
    <property type="entry name" value="Glycosyl_Trfase_fam3"/>
</dbReference>
<comment type="function">
    <text evidence="7">The enzymes which catalyze the reversible phosphorolysis of pyrimidine nucleosides are involved in the degradation of these compounds and in their utilization as carbon and energy sources, or in the rescue of pyrimidine bases for nucleotide synthesis.</text>
</comment>
<accession>A0A9W6IQN6</accession>
<dbReference type="GO" id="GO:0004645">
    <property type="term" value="F:1,4-alpha-oligoglucan phosphorylase activity"/>
    <property type="evidence" value="ECO:0007669"/>
    <property type="project" value="InterPro"/>
</dbReference>
<dbReference type="Pfam" id="PF00591">
    <property type="entry name" value="Glycos_transf_3"/>
    <property type="match status" value="1"/>
</dbReference>
<dbReference type="InterPro" id="IPR018090">
    <property type="entry name" value="Pyrmidine_PPas_bac/euk"/>
</dbReference>
<gene>
    <name evidence="7 9" type="primary">deoA</name>
    <name evidence="9" type="ORF">GCM10008170_07420</name>
    <name evidence="10" type="ORF">JOD31_001888</name>
</gene>
<comment type="similarity">
    <text evidence="1 7">Belongs to the thymidine/pyrimidine-nucleoside phosphorylase family.</text>
</comment>
<evidence type="ECO:0000313" key="10">
    <source>
        <dbReference type="EMBL" id="MBM7851663.1"/>
    </source>
</evidence>
<comment type="catalytic activity">
    <reaction evidence="6 7">
        <text>thymidine + phosphate = 2-deoxy-alpha-D-ribose 1-phosphate + thymine</text>
        <dbReference type="Rhea" id="RHEA:16037"/>
        <dbReference type="ChEBI" id="CHEBI:17748"/>
        <dbReference type="ChEBI" id="CHEBI:17821"/>
        <dbReference type="ChEBI" id="CHEBI:43474"/>
        <dbReference type="ChEBI" id="CHEBI:57259"/>
        <dbReference type="EC" id="2.4.2.4"/>
    </reaction>
</comment>
<protein>
    <recommendedName>
        <fullName evidence="3 7">Thymidine phosphorylase</fullName>
        <ecNumber evidence="3 7">2.4.2.4</ecNumber>
    </recommendedName>
    <alternativeName>
        <fullName evidence="7">TdRPase</fullName>
    </alternativeName>
</protein>
<dbReference type="EC" id="2.4.2.4" evidence="3 7"/>
<dbReference type="GO" id="GO:0009032">
    <property type="term" value="F:thymidine phosphorylase activity"/>
    <property type="evidence" value="ECO:0007669"/>
    <property type="project" value="UniProtKB-UniRule"/>
</dbReference>
<organism evidence="9 12">
    <name type="scientific">Methylopila capsulata</name>
    <dbReference type="NCBI Taxonomy" id="61654"/>
    <lineage>
        <taxon>Bacteria</taxon>
        <taxon>Pseudomonadati</taxon>
        <taxon>Pseudomonadota</taxon>
        <taxon>Alphaproteobacteria</taxon>
        <taxon>Hyphomicrobiales</taxon>
        <taxon>Methylopilaceae</taxon>
        <taxon>Methylopila</taxon>
    </lineage>
</organism>
<proteinExistence type="inferred from homology"/>
<evidence type="ECO:0000313" key="12">
    <source>
        <dbReference type="Proteomes" id="UP001143400"/>
    </source>
</evidence>
<comment type="pathway">
    <text evidence="7">Pyrimidine metabolism; dTMP biosynthesis via salvage pathway; dTMP from thymine: step 1/2.</text>
</comment>
<dbReference type="PROSITE" id="PS00647">
    <property type="entry name" value="THYMID_PHOSPHORYLASE"/>
    <property type="match status" value="1"/>
</dbReference>
<dbReference type="FunFam" id="3.40.1030.10:FF:000003">
    <property type="entry name" value="Pyrimidine-nucleoside phosphorylase"/>
    <property type="match status" value="1"/>
</dbReference>
<dbReference type="InterPro" id="IPR036320">
    <property type="entry name" value="Glycosyl_Trfase_fam3_N_dom_sf"/>
</dbReference>
<dbReference type="PANTHER" id="PTHR10515:SF0">
    <property type="entry name" value="THYMIDINE PHOSPHORYLASE"/>
    <property type="match status" value="1"/>
</dbReference>
<dbReference type="Pfam" id="PF07831">
    <property type="entry name" value="PYNP_C"/>
    <property type="match status" value="1"/>
</dbReference>
<evidence type="ECO:0000256" key="6">
    <source>
        <dbReference type="ARBA" id="ARBA00048550"/>
    </source>
</evidence>
<dbReference type="GO" id="GO:0005829">
    <property type="term" value="C:cytosol"/>
    <property type="evidence" value="ECO:0007669"/>
    <property type="project" value="TreeGrafter"/>
</dbReference>
<dbReference type="HAMAP" id="MF_01628">
    <property type="entry name" value="Thymid_phosp"/>
    <property type="match status" value="1"/>
</dbReference>
<comment type="subunit">
    <text evidence="2 7">Homodimer.</text>
</comment>
<evidence type="ECO:0000256" key="4">
    <source>
        <dbReference type="ARBA" id="ARBA00022676"/>
    </source>
</evidence>
<dbReference type="Pfam" id="PF02885">
    <property type="entry name" value="Glycos_trans_3N"/>
    <property type="match status" value="1"/>
</dbReference>
<dbReference type="PANTHER" id="PTHR10515">
    <property type="entry name" value="THYMIDINE PHOSPHORYLASE"/>
    <property type="match status" value="1"/>
</dbReference>
<dbReference type="NCBIfam" id="TIGR02644">
    <property type="entry name" value="Y_phosphoryl"/>
    <property type="match status" value="1"/>
</dbReference>
<dbReference type="Proteomes" id="UP001143400">
    <property type="component" value="Unassembled WGS sequence"/>
</dbReference>
<evidence type="ECO:0000259" key="8">
    <source>
        <dbReference type="SMART" id="SM00941"/>
    </source>
</evidence>
<name>A0A9W6IQN6_9HYPH</name>
<dbReference type="InterPro" id="IPR013102">
    <property type="entry name" value="PYNP_C"/>
</dbReference>
<dbReference type="SMART" id="SM00941">
    <property type="entry name" value="PYNP_C"/>
    <property type="match status" value="1"/>
</dbReference>
<dbReference type="NCBIfam" id="TIGR02643">
    <property type="entry name" value="T_phosphoryl"/>
    <property type="match status" value="1"/>
</dbReference>
<evidence type="ECO:0000256" key="7">
    <source>
        <dbReference type="HAMAP-Rule" id="MF_01628"/>
    </source>
</evidence>
<reference evidence="9" key="3">
    <citation type="submission" date="2023-01" db="EMBL/GenBank/DDBJ databases">
        <authorList>
            <person name="Sun Q."/>
            <person name="Evtushenko L."/>
        </authorList>
    </citation>
    <scope>NUCLEOTIDE SEQUENCE</scope>
    <source>
        <strain evidence="9">VKM B-1606</strain>
    </source>
</reference>
<dbReference type="Gene3D" id="3.90.1170.30">
    <property type="entry name" value="Pyrimidine nucleoside phosphorylase-like, C-terminal domain"/>
    <property type="match status" value="1"/>
</dbReference>
<keyword evidence="4 7" id="KW-0328">Glycosyltransferase</keyword>
<dbReference type="SUPFAM" id="SSF47648">
    <property type="entry name" value="Nucleoside phosphorylase/phosphoribosyltransferase N-terminal domain"/>
    <property type="match status" value="1"/>
</dbReference>
<evidence type="ECO:0000256" key="1">
    <source>
        <dbReference type="ARBA" id="ARBA00006915"/>
    </source>
</evidence>
<dbReference type="Proteomes" id="UP000758856">
    <property type="component" value="Unassembled WGS sequence"/>
</dbReference>
<dbReference type="Gene3D" id="1.20.970.10">
    <property type="entry name" value="Transferase, Pyrimidine Nucleoside Phosphorylase, Chain C"/>
    <property type="match status" value="1"/>
</dbReference>
<dbReference type="SUPFAM" id="SSF54680">
    <property type="entry name" value="Pyrimidine nucleoside phosphorylase C-terminal domain"/>
    <property type="match status" value="1"/>
</dbReference>
<dbReference type="InterPro" id="IPR013465">
    <property type="entry name" value="Thymidine_Pase"/>
</dbReference>
<dbReference type="InterPro" id="IPR035902">
    <property type="entry name" value="Nuc_phospho_transferase"/>
</dbReference>
<dbReference type="GO" id="GO:0046104">
    <property type="term" value="P:thymidine metabolic process"/>
    <property type="evidence" value="ECO:0007669"/>
    <property type="project" value="UniProtKB-UniRule"/>
</dbReference>
<dbReference type="NCBIfam" id="NF004490">
    <property type="entry name" value="PRK05820.1"/>
    <property type="match status" value="1"/>
</dbReference>
<dbReference type="EMBL" id="BSFF01000001">
    <property type="protein sequence ID" value="GLK54723.1"/>
    <property type="molecule type" value="Genomic_DNA"/>
</dbReference>